<reference evidence="3" key="1">
    <citation type="journal article" date="2021" name="BMC Genomics">
        <title>Chromosome-level genome assembly and manually-curated proteome of model necrotroph Parastagonospora nodorum Sn15 reveals a genome-wide trove of candidate effector homologs, and redundancy of virulence-related functions within an accessory chromosome.</title>
        <authorList>
            <person name="Bertazzoni S."/>
            <person name="Jones D.A.B."/>
            <person name="Phan H.T."/>
            <person name="Tan K.-C."/>
            <person name="Hane J.K."/>
        </authorList>
    </citation>
    <scope>NUCLEOTIDE SEQUENCE [LARGE SCALE GENOMIC DNA]</scope>
    <source>
        <strain evidence="3">SN15 / ATCC MYA-4574 / FGSC 10173)</strain>
    </source>
</reference>
<name>A0A7U2FCA8_PHANO</name>
<organism evidence="2 3">
    <name type="scientific">Phaeosphaeria nodorum (strain SN15 / ATCC MYA-4574 / FGSC 10173)</name>
    <name type="common">Glume blotch fungus</name>
    <name type="synonym">Parastagonospora nodorum</name>
    <dbReference type="NCBI Taxonomy" id="321614"/>
    <lineage>
        <taxon>Eukaryota</taxon>
        <taxon>Fungi</taxon>
        <taxon>Dikarya</taxon>
        <taxon>Ascomycota</taxon>
        <taxon>Pezizomycotina</taxon>
        <taxon>Dothideomycetes</taxon>
        <taxon>Pleosporomycetidae</taxon>
        <taxon>Pleosporales</taxon>
        <taxon>Pleosporineae</taxon>
        <taxon>Phaeosphaeriaceae</taxon>
        <taxon>Parastagonospora</taxon>
    </lineage>
</organism>
<dbReference type="EMBL" id="CP069032">
    <property type="protein sequence ID" value="QRD00356.1"/>
    <property type="molecule type" value="Genomic_DNA"/>
</dbReference>
<dbReference type="VEuPathDB" id="FungiDB:JI435_415130"/>
<evidence type="ECO:0000313" key="2">
    <source>
        <dbReference type="EMBL" id="QRD00356.1"/>
    </source>
</evidence>
<proteinExistence type="predicted"/>
<protein>
    <submittedName>
        <fullName evidence="2">Uncharacterized protein</fullName>
    </submittedName>
</protein>
<gene>
    <name evidence="2" type="ORF">JI435_415130</name>
</gene>
<dbReference type="Proteomes" id="UP000663193">
    <property type="component" value="Chromosome 10"/>
</dbReference>
<evidence type="ECO:0000313" key="3">
    <source>
        <dbReference type="Proteomes" id="UP000663193"/>
    </source>
</evidence>
<sequence length="90" mass="10072">MFERPWGSDGYIAVPPRQSPRYQAELCGISNGDKRRRVEISYILLSKFFLPSSFQRASNKTPLACQITNPKKQSVQPNAGSDASVSSYFV</sequence>
<feature type="region of interest" description="Disordered" evidence="1">
    <location>
        <begin position="69"/>
        <end position="90"/>
    </location>
</feature>
<dbReference type="AlphaFoldDB" id="A0A7U2FCA8"/>
<evidence type="ECO:0000256" key="1">
    <source>
        <dbReference type="SAM" id="MobiDB-lite"/>
    </source>
</evidence>
<keyword evidence="3" id="KW-1185">Reference proteome</keyword>
<accession>A0A7U2FCA8</accession>